<sequence length="94" mass="11680">MSTRIERGSMLWYEHRLMLRYERRSMLWLQSVIKYDWLIFWHHRRLTPRLCHRSTVLHLLDSFLSRDRLTTLQQNEHNVCYRILIDLKPVALES</sequence>
<evidence type="ECO:0000313" key="2">
    <source>
        <dbReference type="Proteomes" id="UP000266723"/>
    </source>
</evidence>
<dbReference type="EMBL" id="QGKV02000832">
    <property type="protein sequence ID" value="KAF3546251.1"/>
    <property type="molecule type" value="Genomic_DNA"/>
</dbReference>
<name>A0ABQ7C3F1_BRACR</name>
<protein>
    <submittedName>
        <fullName evidence="1">Uncharacterized protein</fullName>
    </submittedName>
</protein>
<comment type="caution">
    <text evidence="1">The sequence shown here is derived from an EMBL/GenBank/DDBJ whole genome shotgun (WGS) entry which is preliminary data.</text>
</comment>
<accession>A0ABQ7C3F1</accession>
<proteinExistence type="predicted"/>
<reference evidence="1 2" key="1">
    <citation type="journal article" date="2020" name="BMC Genomics">
        <title>Intraspecific diversification of the crop wild relative Brassica cretica Lam. using demographic model selection.</title>
        <authorList>
            <person name="Kioukis A."/>
            <person name="Michalopoulou V.A."/>
            <person name="Briers L."/>
            <person name="Pirintsos S."/>
            <person name="Studholme D.J."/>
            <person name="Pavlidis P."/>
            <person name="Sarris P.F."/>
        </authorList>
    </citation>
    <scope>NUCLEOTIDE SEQUENCE [LARGE SCALE GENOMIC DNA]</scope>
    <source>
        <strain evidence="2">cv. PFS-1207/04</strain>
    </source>
</reference>
<dbReference type="Proteomes" id="UP000266723">
    <property type="component" value="Unassembled WGS sequence"/>
</dbReference>
<gene>
    <name evidence="1" type="ORF">DY000_02009605</name>
</gene>
<organism evidence="1 2">
    <name type="scientific">Brassica cretica</name>
    <name type="common">Mustard</name>
    <dbReference type="NCBI Taxonomy" id="69181"/>
    <lineage>
        <taxon>Eukaryota</taxon>
        <taxon>Viridiplantae</taxon>
        <taxon>Streptophyta</taxon>
        <taxon>Embryophyta</taxon>
        <taxon>Tracheophyta</taxon>
        <taxon>Spermatophyta</taxon>
        <taxon>Magnoliopsida</taxon>
        <taxon>eudicotyledons</taxon>
        <taxon>Gunneridae</taxon>
        <taxon>Pentapetalae</taxon>
        <taxon>rosids</taxon>
        <taxon>malvids</taxon>
        <taxon>Brassicales</taxon>
        <taxon>Brassicaceae</taxon>
        <taxon>Brassiceae</taxon>
        <taxon>Brassica</taxon>
    </lineage>
</organism>
<evidence type="ECO:0000313" key="1">
    <source>
        <dbReference type="EMBL" id="KAF3546251.1"/>
    </source>
</evidence>
<keyword evidence="2" id="KW-1185">Reference proteome</keyword>